<evidence type="ECO:0000313" key="2">
    <source>
        <dbReference type="Proteomes" id="UP001160148"/>
    </source>
</evidence>
<proteinExistence type="predicted"/>
<name>A0AAV0W003_9HEMI</name>
<reference evidence="1 2" key="1">
    <citation type="submission" date="2023-01" db="EMBL/GenBank/DDBJ databases">
        <authorList>
            <person name="Whitehead M."/>
        </authorList>
    </citation>
    <scope>NUCLEOTIDE SEQUENCE [LARGE SCALE GENOMIC DNA]</scope>
</reference>
<sequence length="117" mass="13333">MTLIYDQFGDRGLEEQNSSDLKSRGYGEILRISRSTKMSLVSVWTWGFQAINVSEAARLKFNLVVLPAPVTINHKLFDCQHRKLSWRAVKAYMAKAGTSSRETSMIFCLAPHRYSMS</sequence>
<dbReference type="Proteomes" id="UP001160148">
    <property type="component" value="Unassembled WGS sequence"/>
</dbReference>
<organism evidence="1 2">
    <name type="scientific">Macrosiphum euphorbiae</name>
    <name type="common">potato aphid</name>
    <dbReference type="NCBI Taxonomy" id="13131"/>
    <lineage>
        <taxon>Eukaryota</taxon>
        <taxon>Metazoa</taxon>
        <taxon>Ecdysozoa</taxon>
        <taxon>Arthropoda</taxon>
        <taxon>Hexapoda</taxon>
        <taxon>Insecta</taxon>
        <taxon>Pterygota</taxon>
        <taxon>Neoptera</taxon>
        <taxon>Paraneoptera</taxon>
        <taxon>Hemiptera</taxon>
        <taxon>Sternorrhyncha</taxon>
        <taxon>Aphidomorpha</taxon>
        <taxon>Aphidoidea</taxon>
        <taxon>Aphididae</taxon>
        <taxon>Macrosiphini</taxon>
        <taxon>Macrosiphum</taxon>
    </lineage>
</organism>
<accession>A0AAV0W003</accession>
<gene>
    <name evidence="1" type="ORF">MEUPH1_LOCUS5878</name>
</gene>
<dbReference type="AlphaFoldDB" id="A0AAV0W003"/>
<comment type="caution">
    <text evidence="1">The sequence shown here is derived from an EMBL/GenBank/DDBJ whole genome shotgun (WGS) entry which is preliminary data.</text>
</comment>
<keyword evidence="2" id="KW-1185">Reference proteome</keyword>
<protein>
    <submittedName>
        <fullName evidence="1">Uncharacterized protein</fullName>
    </submittedName>
</protein>
<dbReference type="EMBL" id="CARXXK010000001">
    <property type="protein sequence ID" value="CAI6349300.1"/>
    <property type="molecule type" value="Genomic_DNA"/>
</dbReference>
<evidence type="ECO:0000313" key="1">
    <source>
        <dbReference type="EMBL" id="CAI6349300.1"/>
    </source>
</evidence>